<evidence type="ECO:0000313" key="2">
    <source>
        <dbReference type="EMBL" id="MDI9257097.1"/>
    </source>
</evidence>
<dbReference type="PROSITE" id="PS51257">
    <property type="entry name" value="PROKAR_LIPOPROTEIN"/>
    <property type="match status" value="1"/>
</dbReference>
<evidence type="ECO:0000313" key="3">
    <source>
        <dbReference type="Proteomes" id="UP001230035"/>
    </source>
</evidence>
<gene>
    <name evidence="2" type="ORF">QHT84_06685</name>
</gene>
<name>A0ABT6XPS6_9FLAO</name>
<sequence>MKKLAYISLVFVAVFFAGCDTNDDTFYKTIYVEGGNNIVRIQTQSSYNVGDYLYVTADLSRYIPEPGQTETAFLDIYRTTGNAQTFVFSYVIERKINATDWEVVTVNDNQLDVDAGSAQTGIYVYAICQYNPADQYYRYDVGFPLLTAGQYRLSMGYNSSSTNSVELVSQNSSKNLIVNLNAAVDNLDSAGFYHFTVN</sequence>
<dbReference type="RefSeq" id="WP_283238781.1">
    <property type="nucleotide sequence ID" value="NZ_JASGBP010000003.1"/>
</dbReference>
<evidence type="ECO:0000256" key="1">
    <source>
        <dbReference type="SAM" id="SignalP"/>
    </source>
</evidence>
<feature type="signal peptide" evidence="1">
    <location>
        <begin position="1"/>
        <end position="19"/>
    </location>
</feature>
<protein>
    <submittedName>
        <fullName evidence="2">Uncharacterized protein</fullName>
    </submittedName>
</protein>
<dbReference type="EMBL" id="JASGBP010000003">
    <property type="protein sequence ID" value="MDI9257097.1"/>
    <property type="molecule type" value="Genomic_DNA"/>
</dbReference>
<keyword evidence="3" id="KW-1185">Reference proteome</keyword>
<organism evidence="2 3">
    <name type="scientific">Flavobacterium sedimenticola</name>
    <dbReference type="NCBI Taxonomy" id="3043286"/>
    <lineage>
        <taxon>Bacteria</taxon>
        <taxon>Pseudomonadati</taxon>
        <taxon>Bacteroidota</taxon>
        <taxon>Flavobacteriia</taxon>
        <taxon>Flavobacteriales</taxon>
        <taxon>Flavobacteriaceae</taxon>
        <taxon>Flavobacterium</taxon>
    </lineage>
</organism>
<keyword evidence="1" id="KW-0732">Signal</keyword>
<feature type="chain" id="PRO_5047138136" evidence="1">
    <location>
        <begin position="20"/>
        <end position="198"/>
    </location>
</feature>
<reference evidence="2 3" key="1">
    <citation type="submission" date="2023-05" db="EMBL/GenBank/DDBJ databases">
        <title>Flavobacterium sedimenti sp. nov., isolated from the sediment.</title>
        <authorList>
            <person name="Wu N."/>
        </authorList>
    </citation>
    <scope>NUCLEOTIDE SEQUENCE [LARGE SCALE GENOMIC DNA]</scope>
    <source>
        <strain evidence="2 3">YZ-48</strain>
    </source>
</reference>
<dbReference type="Proteomes" id="UP001230035">
    <property type="component" value="Unassembled WGS sequence"/>
</dbReference>
<comment type="caution">
    <text evidence="2">The sequence shown here is derived from an EMBL/GenBank/DDBJ whole genome shotgun (WGS) entry which is preliminary data.</text>
</comment>
<accession>A0ABT6XPS6</accession>
<proteinExistence type="predicted"/>